<evidence type="ECO:0000256" key="2">
    <source>
        <dbReference type="ARBA" id="ARBA00022656"/>
    </source>
</evidence>
<protein>
    <submittedName>
        <fullName evidence="9">Hemagglutinin repeat-containing protein</fullName>
    </submittedName>
</protein>
<sequence>MSSTTVKKHKKHPQRFILRPLAVSLLGFLASASVWSDGIVADPNAPRGQQPTVLQSNNGLPVVNIQTPTRAGVSVNQYRQFDVGEKGAVLNNSHRNVQTQLGGWIQGNPWLARGEARVIVNQVNSADPSRLNGYVEIGGRRADLVIANPAGINVNGGGFINANQVTLGAGNAVIQDGRYTGIAQGVGSLNIAGGGLDASRNDYTNLIANAVNVNGGIWANRLSVQAGGTSADTAAQPNTFAIDTGALGGMYAGTIHLMVNGAEQNSIRNAGQIFARAGEVHLDAAGNVVNSGSIVATGEAGSATPSAVRIQSQHLDNSGSIAANQLALNQTRITNSGHLLSAGEAQIQANTLHNSGQISGARLAVDTPFLHNSGTLQQTGLQGLALHSAQLNNSGKIGYPEPESSDATGNSGGQNGNAQISPAPSTAQGGGSVATHATTPIALAEGKINVQRLDNTGNITANGGIDLSNTAQLNNQGQLNLKQLTAMGETLNNAGGKISAQNAAVSVAQFHNRQGQVAAEQMQVHSQRLDNTHGSLDAQALQLSAHTLDNSNGAIRSDKNTQLALSGSLKNQQGQISSAGAVSIQGQATASPTLNNDQGSILAGEQLSIQAQSLTGKGEIASGKDAEIAVRNDFTTENNLTAGRKLTLRTEGNLTNRHQLHADEAVVVAARQIDNQAGGVIQSGHSTQLSADNITNRGLINSNGLTHLSSLNTLTNTGTGRIYGDHVALSAQDVVNKEETANGETKAGVIAARQRLDIGAKTVTNQEDALLFSDGGLFIGRQLNERHQAEGTADGVHNGSATIESIGDMVIDSKNLANRNNHFSIRHVPINDPTADIQSFQVGTVEKHHEIAAKGDPQRLPFSRFKEVKFGRKGTKGKVTKLVDKAANEYSDADYELGRTPIPDSKMDYSPNSELWRYFGIEPPKGGPKIPSVEKAEKPAALPEGTCDSAHASYNAAACQSYQQAWQKYETDKAEIEAYTQWEDQNAALFNALNDKVAAYNSQFHREIKDYTDFVFERRRYRDQIASSKPGNIRVGGNAQFTGEITNDQSNILIGKQLFGGLERIHNVSMPAFEYVKDNGTRQYTYTRWRGWIRGHKRYWDDKAPYNPPAERHQINLNISDVQENIAVTPNKPSELHGSVGGQVSPLNVPNARSDQNQNHIQLPINSLYSTQPNNPNYLIETDPAFTNYRRWLGSDYLLAAFDPVNKHKRLGDGYYEQKLVNEQIARLTGYRRLDGYDNDEDQLKALMDAGITFARSQQLVPGVALSAAQVAQLTSDIVWLENQTITLKDGSQQTVLVPKVYVVARKGDLNSTGSLISANVLQLNADEIRNGGTIAGRKVVDLRAQNIEHSGQIRGEKVWLDAQNQINLQGGDIAAGKLLSLSADQINASSTTVTSGDKQNGNTVVDKVARLSVGEDGSEGGILSIQSQHDTHLNGAVVRNTSQGGKTQIISEHGNVDLGTVATERHESYGSLNDKNHRHVHQTAEVGTDIQSQGDLLVKAGNDIKIRQGNLDSEKGLTALQAGHDIQISEGRSTLDFDESVYTQSKGFLSKRSQLDTYQRQHDEAQGSSVTGKLVYMDAGHDLNVVGSDIVSEQKAQLHAGHNTQLTTAQSYYNDRESHQTKKSGLMGTDGIGFTVGSKQDQFTQTSQVVQQVGSTAGSLNGDALITAGNQYSQIGSTVSTPKGRITIDAAKINIADAKNIQIGESEYVHQQKGLTIALSTPITDLAQQAIDTAKNAKQVGQSKNARVNAMAAANTAMQAYQTGQAINKIQSGKTSATSVGVSITYGEQKNRQTSSSYHTESQASQLLSGAGPVVLMATGQGKDSQINITGSDVIGKGGTHLYADGGINIQAAKNTHSEHSRNSNKGWNAGVSLNFGSGISLGITAGGNKGKGYTDAEQTTYRHSHVGSKEGPTVVMSGGDTNIKGAQVTGKGITVRAANLNIESLQDTADYHSRQQNIKGQVTVGYGASASGDYSKSKINAEHRSVSEQSGLFAGEDGFDVQVGGHTQLTGGIITSAQSAEEQGKNRFQSGSISQTDLHNISKYDGSSIGFGTSVAVSGKSLGQEQQAGKIQLSDVASQNASGFSSGYGRDSDHQESTTKSGIGTRNIILTDEAGQLAKTGYGTEKAAQLAYTDIRTEDAGQQSGSLKNRFDADKVQSELDLQRTVSQEFSQTSQQVNKAINQKIDAINSELEKGNLSDAEKTKLETQRDNWQYSKVLLNMVASGLSAPTQSGVGIAAATAAPAVSYEIGQYFKAQGQEGSLKHIVAHAILGAAVSAAGDNNALAGALSAGGSEAAAPLISQWLYQEADGSKLTAEQKDTVNAITSALGAATGAAVGGTATDVAQGSLNAQNAVENNFGVIPLPAPSPVLPFHNSSSGMTREEQLLLGRTSSTDANEEAARELSKAASKAGRLIKATDGVVVGTVICLFDSRCPSVSEASQSIWDDVMGNQNSGSSTDAEQKSTQGTAQSNRQSQAAAGAPMPPNPDDDKNRRNQHQQEREKQVKQQISEEISKVEDIVSYKGREAASNGGLRKALEDYAKTGEKVGVRNPSNHIQKARDNLRTLSKQEKRIKNSTLNENDKNELLNRIKAIRDEIEPAYNKAISRENHTK</sequence>
<dbReference type="InterPro" id="IPR010069">
    <property type="entry name" value="CdiA_FHA1_rpt"/>
</dbReference>
<keyword evidence="10" id="KW-1185">Reference proteome</keyword>
<keyword evidence="7" id="KW-0732">Signal</keyword>
<evidence type="ECO:0000256" key="5">
    <source>
        <dbReference type="ARBA" id="ARBA00024043"/>
    </source>
</evidence>
<feature type="compositionally biased region" description="Polar residues" evidence="6">
    <location>
        <begin position="2448"/>
        <end position="2478"/>
    </location>
</feature>
<evidence type="ECO:0000256" key="7">
    <source>
        <dbReference type="SAM" id="SignalP"/>
    </source>
</evidence>
<dbReference type="InterPro" id="IPR011050">
    <property type="entry name" value="Pectin_lyase_fold/virulence"/>
</dbReference>
<keyword evidence="4" id="KW-0843">Virulence</keyword>
<accession>A0ABS1BUP2</accession>
<dbReference type="SMART" id="SM00912">
    <property type="entry name" value="Haemagg_act"/>
    <property type="match status" value="1"/>
</dbReference>
<dbReference type="InterPro" id="IPR025157">
    <property type="entry name" value="Hemagglutinin_rpt"/>
</dbReference>
<feature type="region of interest" description="Disordered" evidence="6">
    <location>
        <begin position="2448"/>
        <end position="2510"/>
    </location>
</feature>
<feature type="signal peptide" evidence="7">
    <location>
        <begin position="1"/>
        <end position="36"/>
    </location>
</feature>
<dbReference type="NCBIfam" id="TIGR01731">
    <property type="entry name" value="fil_hemag_20aa"/>
    <property type="match status" value="6"/>
</dbReference>
<reference evidence="9 10" key="1">
    <citation type="journal article" date="2021" name="Pathogens">
        <title>Isolation and Characterization of Kingella bonacorsii sp. nov., A Novel Kingella Species Detected in a Stable Periodontitis Subject.</title>
        <authorList>
            <person name="Antezack A."/>
            <person name="Boxberger M."/>
            <person name="Rolland C."/>
            <person name="Monnet-Corti V."/>
            <person name="La Scola B."/>
        </authorList>
    </citation>
    <scope>NUCLEOTIDE SEQUENCE [LARGE SCALE GENOMIC DNA]</scope>
    <source>
        <strain evidence="9 10">Marseille-Q4569</strain>
    </source>
</reference>
<comment type="caution">
    <text evidence="9">The sequence shown here is derived from an EMBL/GenBank/DDBJ whole genome shotgun (WGS) entry which is preliminary data.</text>
</comment>
<proteinExistence type="inferred from homology"/>
<gene>
    <name evidence="9" type="ORF">JDW22_10595</name>
</gene>
<evidence type="ECO:0000259" key="8">
    <source>
        <dbReference type="SMART" id="SM00912"/>
    </source>
</evidence>
<evidence type="ECO:0000256" key="6">
    <source>
        <dbReference type="SAM" id="MobiDB-lite"/>
    </source>
</evidence>
<feature type="region of interest" description="Disordered" evidence="6">
    <location>
        <begin position="393"/>
        <end position="434"/>
    </location>
</feature>
<dbReference type="SUPFAM" id="SSF51126">
    <property type="entry name" value="Pectin lyase-like"/>
    <property type="match status" value="1"/>
</dbReference>
<organism evidence="9 10">
    <name type="scientific">Kingella bonacorsii</name>
    <dbReference type="NCBI Taxonomy" id="2796361"/>
    <lineage>
        <taxon>Bacteria</taxon>
        <taxon>Pseudomonadati</taxon>
        <taxon>Pseudomonadota</taxon>
        <taxon>Betaproteobacteria</taxon>
        <taxon>Neisseriales</taxon>
        <taxon>Neisseriaceae</taxon>
        <taxon>Kingella</taxon>
    </lineage>
</organism>
<dbReference type="InterPro" id="IPR008638">
    <property type="entry name" value="FhaB/CdiA-like_TPS"/>
</dbReference>
<dbReference type="NCBIfam" id="TIGR01901">
    <property type="entry name" value="adhes_NPXG"/>
    <property type="match status" value="1"/>
</dbReference>
<dbReference type="Pfam" id="PF05860">
    <property type="entry name" value="TPS"/>
    <property type="match status" value="1"/>
</dbReference>
<comment type="subcellular location">
    <subcellularLocation>
        <location evidence="1">Target cell</location>
        <location evidence="1">Target cell cytoplasm</location>
    </subcellularLocation>
</comment>
<feature type="chain" id="PRO_5047131752" evidence="7">
    <location>
        <begin position="37"/>
        <end position="2613"/>
    </location>
</feature>
<dbReference type="Proteomes" id="UP000614058">
    <property type="component" value="Unassembled WGS sequence"/>
</dbReference>
<dbReference type="Gene3D" id="2.160.20.10">
    <property type="entry name" value="Single-stranded right-handed beta-helix, Pectin lyase-like"/>
    <property type="match status" value="1"/>
</dbReference>
<dbReference type="EMBL" id="JAEHNZ010000004">
    <property type="protein sequence ID" value="MBK0397010.1"/>
    <property type="molecule type" value="Genomic_DNA"/>
</dbReference>
<keyword evidence="3" id="KW-1266">Target cell cytoplasm</keyword>
<dbReference type="Pfam" id="PF04829">
    <property type="entry name" value="PT-VENN"/>
    <property type="match status" value="1"/>
</dbReference>
<dbReference type="InterPro" id="IPR012334">
    <property type="entry name" value="Pectin_lyas_fold"/>
</dbReference>
<evidence type="ECO:0000256" key="4">
    <source>
        <dbReference type="ARBA" id="ARBA00023026"/>
    </source>
</evidence>
<evidence type="ECO:0000313" key="10">
    <source>
        <dbReference type="Proteomes" id="UP000614058"/>
    </source>
</evidence>
<feature type="compositionally biased region" description="Basic and acidic residues" evidence="6">
    <location>
        <begin position="2489"/>
        <end position="2506"/>
    </location>
</feature>
<feature type="compositionally biased region" description="Polar residues" evidence="6">
    <location>
        <begin position="416"/>
        <end position="427"/>
    </location>
</feature>
<dbReference type="RefSeq" id="WP_200523053.1">
    <property type="nucleotide sequence ID" value="NZ_JAEHNZ010000004.1"/>
</dbReference>
<feature type="domain" description="Filamentous haemagglutinin FhaB/tRNA nuclease CdiA-like TPS" evidence="8">
    <location>
        <begin position="57"/>
        <end position="177"/>
    </location>
</feature>
<evidence type="ECO:0000256" key="3">
    <source>
        <dbReference type="ARBA" id="ARBA00022913"/>
    </source>
</evidence>
<dbReference type="Pfam" id="PF13332">
    <property type="entry name" value="Fil_haemagg_2"/>
    <property type="match status" value="3"/>
</dbReference>
<evidence type="ECO:0000256" key="1">
    <source>
        <dbReference type="ARBA" id="ARBA00004219"/>
    </source>
</evidence>
<keyword evidence="2" id="KW-0800">Toxin</keyword>
<comment type="similarity">
    <text evidence="5">In the N-terminal section; belongs to the CdiA toxin family.</text>
</comment>
<evidence type="ECO:0000313" key="9">
    <source>
        <dbReference type="EMBL" id="MBK0397010.1"/>
    </source>
</evidence>
<feature type="region of interest" description="Disordered" evidence="6">
    <location>
        <begin position="2084"/>
        <end position="2104"/>
    </location>
</feature>
<name>A0ABS1BUP2_9NEIS</name>
<dbReference type="InterPro" id="IPR006914">
    <property type="entry name" value="VENN_dom"/>
</dbReference>